<dbReference type="Pfam" id="PF00026">
    <property type="entry name" value="Asp"/>
    <property type="match status" value="1"/>
</dbReference>
<evidence type="ECO:0000256" key="4">
    <source>
        <dbReference type="ARBA" id="ARBA00022801"/>
    </source>
</evidence>
<dbReference type="Proteomes" id="UP000001072">
    <property type="component" value="Unassembled WGS sequence"/>
</dbReference>
<dbReference type="PROSITE" id="PS00141">
    <property type="entry name" value="ASP_PROTEASE"/>
    <property type="match status" value="1"/>
</dbReference>
<dbReference type="InParanoid" id="F4RD45"/>
<feature type="active site" evidence="5">
    <location>
        <position position="87"/>
    </location>
</feature>
<evidence type="ECO:0000313" key="9">
    <source>
        <dbReference type="EMBL" id="EGG09835.1"/>
    </source>
</evidence>
<dbReference type="VEuPathDB" id="FungiDB:MELLADRAFT_95350"/>
<protein>
    <recommendedName>
        <fullName evidence="8">Peptidase A1 domain-containing protein</fullName>
    </recommendedName>
</protein>
<feature type="domain" description="Peptidase A1" evidence="8">
    <location>
        <begin position="69"/>
        <end position="385"/>
    </location>
</feature>
<dbReference type="InterPro" id="IPR033121">
    <property type="entry name" value="PEPTIDASE_A1"/>
</dbReference>
<evidence type="ECO:0000256" key="3">
    <source>
        <dbReference type="ARBA" id="ARBA00022750"/>
    </source>
</evidence>
<dbReference type="STRING" id="747676.F4RD45"/>
<dbReference type="AlphaFoldDB" id="F4RD45"/>
<dbReference type="InterPro" id="IPR034163">
    <property type="entry name" value="Aspergillopepsin-like_cat_dom"/>
</dbReference>
<dbReference type="PROSITE" id="PS51767">
    <property type="entry name" value="PEPTIDASE_A1"/>
    <property type="match status" value="1"/>
</dbReference>
<dbReference type="GeneID" id="18937211"/>
<feature type="compositionally biased region" description="Gly residues" evidence="7">
    <location>
        <begin position="405"/>
        <end position="415"/>
    </location>
</feature>
<organism evidence="10">
    <name type="scientific">Melampsora larici-populina (strain 98AG31 / pathotype 3-4-7)</name>
    <name type="common">Poplar leaf rust fungus</name>
    <dbReference type="NCBI Taxonomy" id="747676"/>
    <lineage>
        <taxon>Eukaryota</taxon>
        <taxon>Fungi</taxon>
        <taxon>Dikarya</taxon>
        <taxon>Basidiomycota</taxon>
        <taxon>Pucciniomycotina</taxon>
        <taxon>Pucciniomycetes</taxon>
        <taxon>Pucciniales</taxon>
        <taxon>Melampsoraceae</taxon>
        <taxon>Melampsora</taxon>
    </lineage>
</organism>
<keyword evidence="3 6" id="KW-0064">Aspartyl protease</keyword>
<evidence type="ECO:0000256" key="2">
    <source>
        <dbReference type="ARBA" id="ARBA00022670"/>
    </source>
</evidence>
<dbReference type="InterPro" id="IPR021109">
    <property type="entry name" value="Peptidase_aspartic_dom_sf"/>
</dbReference>
<dbReference type="FunFam" id="2.40.70.10:FF:000026">
    <property type="entry name" value="Endothiapepsin"/>
    <property type="match status" value="1"/>
</dbReference>
<dbReference type="PANTHER" id="PTHR47966">
    <property type="entry name" value="BETA-SITE APP-CLEAVING ENZYME, ISOFORM A-RELATED"/>
    <property type="match status" value="1"/>
</dbReference>
<dbReference type="GO" id="GO:0006508">
    <property type="term" value="P:proteolysis"/>
    <property type="evidence" value="ECO:0007669"/>
    <property type="project" value="UniProtKB-KW"/>
</dbReference>
<dbReference type="CDD" id="cd06097">
    <property type="entry name" value="Aspergillopepsin_like"/>
    <property type="match status" value="1"/>
</dbReference>
<evidence type="ECO:0000256" key="6">
    <source>
        <dbReference type="RuleBase" id="RU000454"/>
    </source>
</evidence>
<reference evidence="10" key="1">
    <citation type="journal article" date="2011" name="Proc. Natl. Acad. Sci. U.S.A.">
        <title>Obligate biotrophy features unraveled by the genomic analysis of rust fungi.</title>
        <authorList>
            <person name="Duplessis S."/>
            <person name="Cuomo C.A."/>
            <person name="Lin Y.-C."/>
            <person name="Aerts A."/>
            <person name="Tisserant E."/>
            <person name="Veneault-Fourrey C."/>
            <person name="Joly D.L."/>
            <person name="Hacquard S."/>
            <person name="Amselem J."/>
            <person name="Cantarel B.L."/>
            <person name="Chiu R."/>
            <person name="Coutinho P.M."/>
            <person name="Feau N."/>
            <person name="Field M."/>
            <person name="Frey P."/>
            <person name="Gelhaye E."/>
            <person name="Goldberg J."/>
            <person name="Grabherr M.G."/>
            <person name="Kodira C.D."/>
            <person name="Kohler A."/>
            <person name="Kuees U."/>
            <person name="Lindquist E.A."/>
            <person name="Lucas S.M."/>
            <person name="Mago R."/>
            <person name="Mauceli E."/>
            <person name="Morin E."/>
            <person name="Murat C."/>
            <person name="Pangilinan J.L."/>
            <person name="Park R."/>
            <person name="Pearson M."/>
            <person name="Quesneville H."/>
            <person name="Rouhier N."/>
            <person name="Sakthikumar S."/>
            <person name="Salamov A.A."/>
            <person name="Schmutz J."/>
            <person name="Selles B."/>
            <person name="Shapiro H."/>
            <person name="Tanguay P."/>
            <person name="Tuskan G.A."/>
            <person name="Henrissat B."/>
            <person name="Van de Peer Y."/>
            <person name="Rouze P."/>
            <person name="Ellis J.G."/>
            <person name="Dodds P.N."/>
            <person name="Schein J.E."/>
            <person name="Zhong S."/>
            <person name="Hamelin R.C."/>
            <person name="Grigoriev I.V."/>
            <person name="Szabo L.J."/>
            <person name="Martin F."/>
        </authorList>
    </citation>
    <scope>NUCLEOTIDE SEQUENCE [LARGE SCALE GENOMIC DNA]</scope>
    <source>
        <strain evidence="10">98AG31 / pathotype 3-4-7</strain>
    </source>
</reference>
<keyword evidence="2 6" id="KW-0645">Protease</keyword>
<dbReference type="PRINTS" id="PR00792">
    <property type="entry name" value="PEPSIN"/>
</dbReference>
<evidence type="ECO:0000256" key="5">
    <source>
        <dbReference type="PIRSR" id="PIRSR601461-1"/>
    </source>
</evidence>
<dbReference type="SUPFAM" id="SSF50630">
    <property type="entry name" value="Acid proteases"/>
    <property type="match status" value="1"/>
</dbReference>
<dbReference type="FunFam" id="2.40.70.10:FF:000024">
    <property type="entry name" value="Endothiapepsin"/>
    <property type="match status" value="1"/>
</dbReference>
<evidence type="ECO:0000313" key="10">
    <source>
        <dbReference type="Proteomes" id="UP000001072"/>
    </source>
</evidence>
<dbReference type="EMBL" id="GL883096">
    <property type="protein sequence ID" value="EGG09835.1"/>
    <property type="molecule type" value="Genomic_DNA"/>
</dbReference>
<keyword evidence="4 6" id="KW-0378">Hydrolase</keyword>
<accession>F4RD45</accession>
<dbReference type="Gene3D" id="2.40.70.10">
    <property type="entry name" value="Acid Proteases"/>
    <property type="match status" value="2"/>
</dbReference>
<dbReference type="InterPro" id="IPR001461">
    <property type="entry name" value="Aspartic_peptidase_A1"/>
</dbReference>
<dbReference type="KEGG" id="mlr:MELLADRAFT_95350"/>
<evidence type="ECO:0000256" key="1">
    <source>
        <dbReference type="ARBA" id="ARBA00007447"/>
    </source>
</evidence>
<dbReference type="GO" id="GO:0004190">
    <property type="term" value="F:aspartic-type endopeptidase activity"/>
    <property type="evidence" value="ECO:0007669"/>
    <property type="project" value="UniProtKB-KW"/>
</dbReference>
<keyword evidence="10" id="KW-1185">Reference proteome</keyword>
<feature type="active site" evidence="5">
    <location>
        <position position="279"/>
    </location>
</feature>
<comment type="similarity">
    <text evidence="1 6">Belongs to the peptidase A1 family.</text>
</comment>
<proteinExistence type="inferred from homology"/>
<dbReference type="HOGENOM" id="CLU_013253_0_2_1"/>
<evidence type="ECO:0000259" key="8">
    <source>
        <dbReference type="PROSITE" id="PS51767"/>
    </source>
</evidence>
<dbReference type="eggNOG" id="KOG1339">
    <property type="taxonomic scope" value="Eukaryota"/>
</dbReference>
<dbReference type="PANTHER" id="PTHR47966:SF1">
    <property type="entry name" value="ASPARTYL PROTEINASE"/>
    <property type="match status" value="1"/>
</dbReference>
<dbReference type="InterPro" id="IPR001969">
    <property type="entry name" value="Aspartic_peptidase_AS"/>
</dbReference>
<dbReference type="RefSeq" id="XP_007406889.1">
    <property type="nucleotide sequence ID" value="XM_007406827.1"/>
</dbReference>
<sequence>MSHTVVNTVLNSTRAAGLATGAAAYAKAARRYNFETKTFVATKGLVLAIKEDGTKHQVPAESLQNDLEYVVPVTIGTPGVQVMLDFDTGSSDMWVWSSDLKAAQPTASGHNVYDPAKSSTSKKIEGSSWRISYGDGSSASGVVYQDDVKIGDLTCAKQGVEVATRLSSSFLNSQGSDGLLGLAWPKINTAKPRQKTPMQNLMENNITEKGVFTCCLRHDKDGKGFYSFGTVLAKEAGVEEEKIEYTPIDNSQGFWAFPSEKAIIGDQTVELKSNSAIADTGTTLALVSDDVVTALYKAIPGAKLDNNQGGYVYPVGAKVPDIQLAVGDKMYTIYGKDLAYGAPEKGMVFGGIQSRGSNPFDILGDIFLKCVYVVFDQKNVQIGMAQRPGTTSGRAESGGDQPDGQSGGEGSGCGLGCKVL</sequence>
<dbReference type="MEROPS" id="A01.080"/>
<evidence type="ECO:0000256" key="7">
    <source>
        <dbReference type="SAM" id="MobiDB-lite"/>
    </source>
</evidence>
<gene>
    <name evidence="9" type="ORF">MELLADRAFT_95350</name>
</gene>
<feature type="region of interest" description="Disordered" evidence="7">
    <location>
        <begin position="385"/>
        <end position="415"/>
    </location>
</feature>
<dbReference type="OrthoDB" id="2747330at2759"/>
<name>F4RD45_MELLP</name>